<organism evidence="3 4">
    <name type="scientific">Nostocoides veronense</name>
    <dbReference type="NCBI Taxonomy" id="330836"/>
    <lineage>
        <taxon>Bacteria</taxon>
        <taxon>Bacillati</taxon>
        <taxon>Actinomycetota</taxon>
        <taxon>Actinomycetes</taxon>
        <taxon>Micrococcales</taxon>
        <taxon>Intrasporangiaceae</taxon>
        <taxon>Nostocoides</taxon>
    </lineage>
</organism>
<dbReference type="RefSeq" id="WP_344088963.1">
    <property type="nucleotide sequence ID" value="NZ_BAAAPO010000063.1"/>
</dbReference>
<comment type="subcellular location">
    <subcellularLocation>
        <location evidence="1">Cell membrane</location>
        <topology evidence="1">Peripheral membrane protein</topology>
        <orientation evidence="1">Cytoplasmic side</orientation>
    </subcellularLocation>
</comment>
<keyword evidence="4" id="KW-1185">Reference proteome</keyword>
<dbReference type="NCBIfam" id="TIGR00278">
    <property type="entry name" value="membrane protein insertion efficiency factor YidD"/>
    <property type="match status" value="1"/>
</dbReference>
<dbReference type="SMART" id="SM01234">
    <property type="entry name" value="Haemolytic"/>
    <property type="match status" value="1"/>
</dbReference>
<comment type="function">
    <text evidence="1">Could be involved in insertion of integral membrane proteins into the membrane.</text>
</comment>
<gene>
    <name evidence="3" type="ORF">GCM10009811_36030</name>
</gene>
<accession>A0ABN2M7W0</accession>
<keyword evidence="1" id="KW-1003">Cell membrane</keyword>
<dbReference type="InterPro" id="IPR002696">
    <property type="entry name" value="Membr_insert_effic_factor_YidD"/>
</dbReference>
<name>A0ABN2M7W0_9MICO</name>
<protein>
    <recommendedName>
        <fullName evidence="1">Putative membrane protein insertion efficiency factor</fullName>
    </recommendedName>
</protein>
<dbReference type="PANTHER" id="PTHR33383">
    <property type="entry name" value="MEMBRANE PROTEIN INSERTION EFFICIENCY FACTOR-RELATED"/>
    <property type="match status" value="1"/>
</dbReference>
<feature type="region of interest" description="Disordered" evidence="2">
    <location>
        <begin position="74"/>
        <end position="98"/>
    </location>
</feature>
<evidence type="ECO:0000313" key="4">
    <source>
        <dbReference type="Proteomes" id="UP001499938"/>
    </source>
</evidence>
<dbReference type="Proteomes" id="UP001499938">
    <property type="component" value="Unassembled WGS sequence"/>
</dbReference>
<dbReference type="HAMAP" id="MF_00386">
    <property type="entry name" value="UPF0161_YidD"/>
    <property type="match status" value="1"/>
</dbReference>
<dbReference type="EMBL" id="BAAAPO010000063">
    <property type="protein sequence ID" value="GAA1809679.1"/>
    <property type="molecule type" value="Genomic_DNA"/>
</dbReference>
<evidence type="ECO:0000256" key="2">
    <source>
        <dbReference type="SAM" id="MobiDB-lite"/>
    </source>
</evidence>
<dbReference type="PANTHER" id="PTHR33383:SF1">
    <property type="entry name" value="MEMBRANE PROTEIN INSERTION EFFICIENCY FACTOR-RELATED"/>
    <property type="match status" value="1"/>
</dbReference>
<comment type="caution">
    <text evidence="3">The sequence shown here is derived from an EMBL/GenBank/DDBJ whole genome shotgun (WGS) entry which is preliminary data.</text>
</comment>
<proteinExistence type="inferred from homology"/>
<evidence type="ECO:0000313" key="3">
    <source>
        <dbReference type="EMBL" id="GAA1809679.1"/>
    </source>
</evidence>
<sequence length="98" mass="10561">MSGGRTIGRVLAYPLIVLIKGYQQLISPLTPPSCRYYPSCSAYAVTALERFGPVKGSYLAARRLLRCHPWAPGGVDHVPERTPKTPSPPANPTPLSSS</sequence>
<comment type="similarity">
    <text evidence="1">Belongs to the UPF0161 family.</text>
</comment>
<evidence type="ECO:0000256" key="1">
    <source>
        <dbReference type="HAMAP-Rule" id="MF_00386"/>
    </source>
</evidence>
<reference evidence="3 4" key="1">
    <citation type="journal article" date="2019" name="Int. J. Syst. Evol. Microbiol.">
        <title>The Global Catalogue of Microorganisms (GCM) 10K type strain sequencing project: providing services to taxonomists for standard genome sequencing and annotation.</title>
        <authorList>
            <consortium name="The Broad Institute Genomics Platform"/>
            <consortium name="The Broad Institute Genome Sequencing Center for Infectious Disease"/>
            <person name="Wu L."/>
            <person name="Ma J."/>
        </authorList>
    </citation>
    <scope>NUCLEOTIDE SEQUENCE [LARGE SCALE GENOMIC DNA]</scope>
    <source>
        <strain evidence="3 4">JCM 15592</strain>
    </source>
</reference>
<dbReference type="Pfam" id="PF01809">
    <property type="entry name" value="YidD"/>
    <property type="match status" value="1"/>
</dbReference>
<keyword evidence="1" id="KW-0472">Membrane</keyword>